<dbReference type="InterPro" id="IPR036047">
    <property type="entry name" value="F-box-like_dom_sf"/>
</dbReference>
<dbReference type="PANTHER" id="PTHR31672:SF13">
    <property type="entry name" value="F-BOX PROTEIN CPR30-LIKE"/>
    <property type="match status" value="1"/>
</dbReference>
<dbReference type="InterPro" id="IPR006527">
    <property type="entry name" value="F-box-assoc_dom_typ1"/>
</dbReference>
<dbReference type="Gramene" id="AUR62006108-RA">
    <property type="protein sequence ID" value="AUR62006108-RA:cds"/>
    <property type="gene ID" value="AUR62006108"/>
</dbReference>
<dbReference type="PANTHER" id="PTHR31672">
    <property type="entry name" value="BNACNNG10540D PROTEIN"/>
    <property type="match status" value="1"/>
</dbReference>
<reference evidence="3" key="2">
    <citation type="submission" date="2021-03" db="UniProtKB">
        <authorList>
            <consortium name="EnsemblPlants"/>
        </authorList>
    </citation>
    <scope>IDENTIFICATION</scope>
</reference>
<feature type="domain" description="F-box" evidence="2">
    <location>
        <begin position="1"/>
        <end position="44"/>
    </location>
</feature>
<evidence type="ECO:0000313" key="3">
    <source>
        <dbReference type="EnsemblPlants" id="AUR62006108-RA:cds"/>
    </source>
</evidence>
<dbReference type="Pfam" id="PF07734">
    <property type="entry name" value="FBA_1"/>
    <property type="match status" value="1"/>
</dbReference>
<feature type="compositionally biased region" description="Acidic residues" evidence="1">
    <location>
        <begin position="280"/>
        <end position="303"/>
    </location>
</feature>
<evidence type="ECO:0000313" key="4">
    <source>
        <dbReference type="Proteomes" id="UP000596660"/>
    </source>
</evidence>
<name>A0A803L2L9_CHEQI</name>
<dbReference type="InterPro" id="IPR001810">
    <property type="entry name" value="F-box_dom"/>
</dbReference>
<protein>
    <recommendedName>
        <fullName evidence="2">F-box domain-containing protein</fullName>
    </recommendedName>
</protein>
<dbReference type="PROSITE" id="PS50181">
    <property type="entry name" value="FBOX"/>
    <property type="match status" value="1"/>
</dbReference>
<evidence type="ECO:0000256" key="1">
    <source>
        <dbReference type="SAM" id="MobiDB-lite"/>
    </source>
</evidence>
<dbReference type="InterPro" id="IPR050796">
    <property type="entry name" value="SCF_F-box_component"/>
</dbReference>
<keyword evidence="4" id="KW-1185">Reference proteome</keyword>
<dbReference type="CDD" id="cd22157">
    <property type="entry name" value="F-box_AtFBW1-like"/>
    <property type="match status" value="1"/>
</dbReference>
<feature type="region of interest" description="Disordered" evidence="1">
    <location>
        <begin position="279"/>
        <end position="303"/>
    </location>
</feature>
<accession>A0A803L2L9</accession>
<evidence type="ECO:0000259" key="2">
    <source>
        <dbReference type="PROSITE" id="PS50181"/>
    </source>
</evidence>
<dbReference type="NCBIfam" id="TIGR01640">
    <property type="entry name" value="F_box_assoc_1"/>
    <property type="match status" value="1"/>
</dbReference>
<sequence length="416" mass="47962">MGLTDDLIHEILLRMPAKSLGRLRCVCKKLNSLISDPEFAISHINFLYSAANPPLTVAMLRYNTLSSLKFSSYADITEGVKLNPWGRQFDKDDTFEGCYFFMIGSCNGLVCLYIKEMDKKRYDEDFMYLWNPITNKAREISLPVGGISTYVYVDSGWFGFVQSSNDYKILLVSEKYKPYHEKYMYLYSLRNDSWRRIRVSDDDLSSISGSNSVFKDDSLHYLVHGKCILKFYLVTEAFERIPFSIVPELFPSVNQMLLGVIGESDCLCVAFVHYSHNEFGDDSTEEDSTEDSEEDSESDTEEEIEEGEWMLELWMLEEYNNWGSWKITYRIDLQEEIAGCCIRVLGLTYNGIICIQAVNHGLVVVDPHWDLPSYVIVRNSCSKVYKMNDYVERDSLCLMLWPSIGNCPGRFDVSSF</sequence>
<dbReference type="EnsemblPlants" id="AUR62006108-RA">
    <property type="protein sequence ID" value="AUR62006108-RA:cds"/>
    <property type="gene ID" value="AUR62006108"/>
</dbReference>
<proteinExistence type="predicted"/>
<dbReference type="SUPFAM" id="SSF81383">
    <property type="entry name" value="F-box domain"/>
    <property type="match status" value="1"/>
</dbReference>
<dbReference type="InterPro" id="IPR017451">
    <property type="entry name" value="F-box-assoc_interact_dom"/>
</dbReference>
<reference evidence="3" key="1">
    <citation type="journal article" date="2017" name="Nature">
        <title>The genome of Chenopodium quinoa.</title>
        <authorList>
            <person name="Jarvis D.E."/>
            <person name="Ho Y.S."/>
            <person name="Lightfoot D.J."/>
            <person name="Schmoeckel S.M."/>
            <person name="Li B."/>
            <person name="Borm T.J.A."/>
            <person name="Ohyanagi H."/>
            <person name="Mineta K."/>
            <person name="Michell C.T."/>
            <person name="Saber N."/>
            <person name="Kharbatia N.M."/>
            <person name="Rupper R.R."/>
            <person name="Sharp A.R."/>
            <person name="Dally N."/>
            <person name="Boughton B.A."/>
            <person name="Woo Y.H."/>
            <person name="Gao G."/>
            <person name="Schijlen E.G.W.M."/>
            <person name="Guo X."/>
            <person name="Momin A.A."/>
            <person name="Negrao S."/>
            <person name="Al-Babili S."/>
            <person name="Gehring C."/>
            <person name="Roessner U."/>
            <person name="Jung C."/>
            <person name="Murphy K."/>
            <person name="Arold S.T."/>
            <person name="Gojobori T."/>
            <person name="van der Linden C.G."/>
            <person name="van Loo E.N."/>
            <person name="Jellen E.N."/>
            <person name="Maughan P.J."/>
            <person name="Tester M."/>
        </authorList>
    </citation>
    <scope>NUCLEOTIDE SEQUENCE [LARGE SCALE GENOMIC DNA]</scope>
    <source>
        <strain evidence="3">cv. PI 614886</strain>
    </source>
</reference>
<dbReference type="Proteomes" id="UP000596660">
    <property type="component" value="Unplaced"/>
</dbReference>
<dbReference type="AlphaFoldDB" id="A0A803L2L9"/>
<dbReference type="Gene3D" id="1.20.1280.50">
    <property type="match status" value="1"/>
</dbReference>
<dbReference type="SMART" id="SM00256">
    <property type="entry name" value="FBOX"/>
    <property type="match status" value="1"/>
</dbReference>
<dbReference type="Pfam" id="PF00646">
    <property type="entry name" value="F-box"/>
    <property type="match status" value="1"/>
</dbReference>
<organism evidence="3 4">
    <name type="scientific">Chenopodium quinoa</name>
    <name type="common">Quinoa</name>
    <dbReference type="NCBI Taxonomy" id="63459"/>
    <lineage>
        <taxon>Eukaryota</taxon>
        <taxon>Viridiplantae</taxon>
        <taxon>Streptophyta</taxon>
        <taxon>Embryophyta</taxon>
        <taxon>Tracheophyta</taxon>
        <taxon>Spermatophyta</taxon>
        <taxon>Magnoliopsida</taxon>
        <taxon>eudicotyledons</taxon>
        <taxon>Gunneridae</taxon>
        <taxon>Pentapetalae</taxon>
        <taxon>Caryophyllales</taxon>
        <taxon>Chenopodiaceae</taxon>
        <taxon>Chenopodioideae</taxon>
        <taxon>Atripliceae</taxon>
        <taxon>Chenopodium</taxon>
    </lineage>
</organism>